<dbReference type="InterPro" id="IPR001867">
    <property type="entry name" value="OmpR/PhoB-type_DNA-bd"/>
</dbReference>
<proteinExistence type="predicted"/>
<reference evidence="13" key="1">
    <citation type="submission" date="2018-05" db="EMBL/GenBank/DDBJ databases">
        <title>Zavarzinia sp. HR-AS.</title>
        <authorList>
            <person name="Lee Y."/>
            <person name="Jeon C.O."/>
        </authorList>
    </citation>
    <scope>NUCLEOTIDE SEQUENCE [LARGE SCALE GENOMIC DNA]</scope>
    <source>
        <strain evidence="13">DSM 1231</strain>
    </source>
</reference>
<evidence type="ECO:0000313" key="13">
    <source>
        <dbReference type="Proteomes" id="UP000246077"/>
    </source>
</evidence>
<dbReference type="Gene3D" id="6.10.250.690">
    <property type="match status" value="1"/>
</dbReference>
<gene>
    <name evidence="12" type="ORF">DKG75_00390</name>
</gene>
<feature type="DNA-binding region" description="OmpR/PhoB-type" evidence="9">
    <location>
        <begin position="124"/>
        <end position="218"/>
    </location>
</feature>
<dbReference type="InterPro" id="IPR036388">
    <property type="entry name" value="WH-like_DNA-bd_sf"/>
</dbReference>
<evidence type="ECO:0000259" key="11">
    <source>
        <dbReference type="PROSITE" id="PS51755"/>
    </source>
</evidence>
<dbReference type="Pfam" id="PF00072">
    <property type="entry name" value="Response_reg"/>
    <property type="match status" value="1"/>
</dbReference>
<dbReference type="CDD" id="cd00383">
    <property type="entry name" value="trans_reg_C"/>
    <property type="match status" value="1"/>
</dbReference>
<dbReference type="Gene3D" id="3.40.50.2300">
    <property type="match status" value="1"/>
</dbReference>
<organism evidence="12 13">
    <name type="scientific">Zavarzinia compransoris</name>
    <dbReference type="NCBI Taxonomy" id="1264899"/>
    <lineage>
        <taxon>Bacteria</taxon>
        <taxon>Pseudomonadati</taxon>
        <taxon>Pseudomonadota</taxon>
        <taxon>Alphaproteobacteria</taxon>
        <taxon>Rhodospirillales</taxon>
        <taxon>Zavarziniaceae</taxon>
        <taxon>Zavarzinia</taxon>
    </lineage>
</organism>
<feature type="domain" description="Response regulatory" evidence="10">
    <location>
        <begin position="2"/>
        <end position="116"/>
    </location>
</feature>
<dbReference type="OrthoDB" id="9802426at2"/>
<dbReference type="PANTHER" id="PTHR48111:SF35">
    <property type="entry name" value="TRANSCRIPTIONAL REGULATORY PROTEIN QSEB"/>
    <property type="match status" value="1"/>
</dbReference>
<comment type="caution">
    <text evidence="12">The sequence shown here is derived from an EMBL/GenBank/DDBJ whole genome shotgun (WGS) entry which is preliminary data.</text>
</comment>
<evidence type="ECO:0000313" key="12">
    <source>
        <dbReference type="EMBL" id="PWR23069.1"/>
    </source>
</evidence>
<dbReference type="PROSITE" id="PS51755">
    <property type="entry name" value="OMPR_PHOB"/>
    <property type="match status" value="1"/>
</dbReference>
<keyword evidence="7" id="KW-0804">Transcription</keyword>
<accession>A0A317E801</accession>
<dbReference type="GO" id="GO:0006355">
    <property type="term" value="P:regulation of DNA-templated transcription"/>
    <property type="evidence" value="ECO:0007669"/>
    <property type="project" value="InterPro"/>
</dbReference>
<dbReference type="GO" id="GO:0000976">
    <property type="term" value="F:transcription cis-regulatory region binding"/>
    <property type="evidence" value="ECO:0007669"/>
    <property type="project" value="TreeGrafter"/>
</dbReference>
<dbReference type="SMART" id="SM00448">
    <property type="entry name" value="REC"/>
    <property type="match status" value="1"/>
</dbReference>
<keyword evidence="4" id="KW-0902">Two-component regulatory system</keyword>
<dbReference type="InterPro" id="IPR001789">
    <property type="entry name" value="Sig_transdc_resp-reg_receiver"/>
</dbReference>
<evidence type="ECO:0000256" key="2">
    <source>
        <dbReference type="ARBA" id="ARBA00022490"/>
    </source>
</evidence>
<name>A0A317E801_9PROT</name>
<dbReference type="Gene3D" id="1.10.10.10">
    <property type="entry name" value="Winged helix-like DNA-binding domain superfamily/Winged helix DNA-binding domain"/>
    <property type="match status" value="1"/>
</dbReference>
<evidence type="ECO:0000256" key="7">
    <source>
        <dbReference type="ARBA" id="ARBA00023163"/>
    </source>
</evidence>
<dbReference type="CDD" id="cd17624">
    <property type="entry name" value="REC_OmpR_PmrA-like"/>
    <property type="match status" value="1"/>
</dbReference>
<dbReference type="Pfam" id="PF00486">
    <property type="entry name" value="Trans_reg_C"/>
    <property type="match status" value="1"/>
</dbReference>
<keyword evidence="3 8" id="KW-0597">Phosphoprotein</keyword>
<evidence type="ECO:0000256" key="1">
    <source>
        <dbReference type="ARBA" id="ARBA00004496"/>
    </source>
</evidence>
<dbReference type="AlphaFoldDB" id="A0A317E801"/>
<evidence type="ECO:0000256" key="3">
    <source>
        <dbReference type="ARBA" id="ARBA00022553"/>
    </source>
</evidence>
<evidence type="ECO:0000256" key="5">
    <source>
        <dbReference type="ARBA" id="ARBA00023015"/>
    </source>
</evidence>
<dbReference type="InterPro" id="IPR039420">
    <property type="entry name" value="WalR-like"/>
</dbReference>
<keyword evidence="13" id="KW-1185">Reference proteome</keyword>
<keyword evidence="6 9" id="KW-0238">DNA-binding</keyword>
<feature type="modified residue" description="4-aspartylphosphate" evidence="8">
    <location>
        <position position="51"/>
    </location>
</feature>
<feature type="domain" description="OmpR/PhoB-type" evidence="11">
    <location>
        <begin position="124"/>
        <end position="218"/>
    </location>
</feature>
<dbReference type="SMART" id="SM00862">
    <property type="entry name" value="Trans_reg_C"/>
    <property type="match status" value="1"/>
</dbReference>
<dbReference type="SUPFAM" id="SSF52172">
    <property type="entry name" value="CheY-like"/>
    <property type="match status" value="1"/>
</dbReference>
<evidence type="ECO:0000256" key="9">
    <source>
        <dbReference type="PROSITE-ProRule" id="PRU01091"/>
    </source>
</evidence>
<evidence type="ECO:0000256" key="8">
    <source>
        <dbReference type="PROSITE-ProRule" id="PRU00169"/>
    </source>
</evidence>
<comment type="subcellular location">
    <subcellularLocation>
        <location evidence="1">Cytoplasm</location>
    </subcellularLocation>
</comment>
<evidence type="ECO:0000256" key="4">
    <source>
        <dbReference type="ARBA" id="ARBA00023012"/>
    </source>
</evidence>
<dbReference type="GO" id="GO:0000156">
    <property type="term" value="F:phosphorelay response regulator activity"/>
    <property type="evidence" value="ECO:0007669"/>
    <property type="project" value="TreeGrafter"/>
</dbReference>
<protein>
    <submittedName>
        <fullName evidence="12">DNA-binding response regulator</fullName>
    </submittedName>
</protein>
<dbReference type="InterPro" id="IPR011006">
    <property type="entry name" value="CheY-like_superfamily"/>
</dbReference>
<sequence length="218" mass="24258">MRILLVEDDPMIGNSLCAALADARMSVDWVRNGTDADLALDANTYAVVLLDLALPRKPGMKVLKEMRERGNGTPLIIISAQDDPANLVIGLDLGADDYLVKPFEIEELQARMRAVLRRHGGHATSVIGSDRIKLDLATAELSYNGKTVQLPTREFALMRALLHRPGAILSRHQLEEHVYGWGQEVESNAVEVLIHYVRRKFDKDIIRNIRGAGWMAAK</sequence>
<dbReference type="PANTHER" id="PTHR48111">
    <property type="entry name" value="REGULATOR OF RPOS"/>
    <property type="match status" value="1"/>
</dbReference>
<dbReference type="Proteomes" id="UP000246077">
    <property type="component" value="Unassembled WGS sequence"/>
</dbReference>
<dbReference type="PROSITE" id="PS50110">
    <property type="entry name" value="RESPONSE_REGULATORY"/>
    <property type="match status" value="1"/>
</dbReference>
<evidence type="ECO:0000259" key="10">
    <source>
        <dbReference type="PROSITE" id="PS50110"/>
    </source>
</evidence>
<dbReference type="GO" id="GO:0005829">
    <property type="term" value="C:cytosol"/>
    <property type="evidence" value="ECO:0007669"/>
    <property type="project" value="TreeGrafter"/>
</dbReference>
<dbReference type="EMBL" id="QGLF01000001">
    <property type="protein sequence ID" value="PWR23069.1"/>
    <property type="molecule type" value="Genomic_DNA"/>
</dbReference>
<keyword evidence="5" id="KW-0805">Transcription regulation</keyword>
<dbReference type="GO" id="GO:0032993">
    <property type="term" value="C:protein-DNA complex"/>
    <property type="evidence" value="ECO:0007669"/>
    <property type="project" value="TreeGrafter"/>
</dbReference>
<keyword evidence="2" id="KW-0963">Cytoplasm</keyword>
<evidence type="ECO:0000256" key="6">
    <source>
        <dbReference type="ARBA" id="ARBA00023125"/>
    </source>
</evidence>
<dbReference type="RefSeq" id="WP_109919104.1">
    <property type="nucleotide sequence ID" value="NZ_QGLF01000001.1"/>
</dbReference>